<gene>
    <name evidence="2" type="ORF">HYPSUDRAFT_382466</name>
</gene>
<accession>A0A0D2P4G0</accession>
<sequence length="423" mass="46434">MELRILRKNSTPLTYDSSSHSSHGPGRASSRELSRPPSPVRPLEVPKIAPTMRSVERPSKQHDNPPAERNSVDPPPYSIAVGGNINVISDDRKKRARQSTYFHMVTETRASSPSTSPERVSLRPSIRSGPSDDSHYSHHSHRSNPERPALPPMQPVVVQGAYPAVRTQDIPTGPQQHWRDSDARAIQGPPMQIAPPAVNQEQQSAPPDPPKVMPMLPARRSRERLMTSNMSIPSRDPERDGRSTHQTISTTSSGQHRSGPPPRRHVPKHLVMPTPLNNANSNNVNPSGFATPHRAQPSSPPAHISSWQVPPRRAQVAFQPQAQVYHPPPSSSPLASNVYISPTTKELQEIQITASRKLKKRASVMVPPSAVQIPSPPVITTVSFAPPVIGYGHPAPAPPSKTVSRLKNEKIPKRVLSKRRTDL</sequence>
<feature type="compositionally biased region" description="Polar residues" evidence="1">
    <location>
        <begin position="244"/>
        <end position="256"/>
    </location>
</feature>
<feature type="region of interest" description="Disordered" evidence="1">
    <location>
        <begin position="1"/>
        <end position="309"/>
    </location>
</feature>
<feature type="compositionally biased region" description="Polar residues" evidence="1">
    <location>
        <begin position="8"/>
        <end position="22"/>
    </location>
</feature>
<feature type="compositionally biased region" description="Polar residues" evidence="1">
    <location>
        <begin position="108"/>
        <end position="118"/>
    </location>
</feature>
<evidence type="ECO:0000313" key="3">
    <source>
        <dbReference type="Proteomes" id="UP000054270"/>
    </source>
</evidence>
<protein>
    <submittedName>
        <fullName evidence="2">Uncharacterized protein</fullName>
    </submittedName>
</protein>
<evidence type="ECO:0000256" key="1">
    <source>
        <dbReference type="SAM" id="MobiDB-lite"/>
    </source>
</evidence>
<dbReference type="STRING" id="945553.A0A0D2P4G0"/>
<reference evidence="3" key="1">
    <citation type="submission" date="2014-04" db="EMBL/GenBank/DDBJ databases">
        <title>Evolutionary Origins and Diversification of the Mycorrhizal Mutualists.</title>
        <authorList>
            <consortium name="DOE Joint Genome Institute"/>
            <consortium name="Mycorrhizal Genomics Consortium"/>
            <person name="Kohler A."/>
            <person name="Kuo A."/>
            <person name="Nagy L.G."/>
            <person name="Floudas D."/>
            <person name="Copeland A."/>
            <person name="Barry K.W."/>
            <person name="Cichocki N."/>
            <person name="Veneault-Fourrey C."/>
            <person name="LaButti K."/>
            <person name="Lindquist E.A."/>
            <person name="Lipzen A."/>
            <person name="Lundell T."/>
            <person name="Morin E."/>
            <person name="Murat C."/>
            <person name="Riley R."/>
            <person name="Ohm R."/>
            <person name="Sun H."/>
            <person name="Tunlid A."/>
            <person name="Henrissat B."/>
            <person name="Grigoriev I.V."/>
            <person name="Hibbett D.S."/>
            <person name="Martin F."/>
        </authorList>
    </citation>
    <scope>NUCLEOTIDE SEQUENCE [LARGE SCALE GENOMIC DNA]</scope>
    <source>
        <strain evidence="3">FD-334 SS-4</strain>
    </source>
</reference>
<dbReference type="AlphaFoldDB" id="A0A0D2P4G0"/>
<dbReference type="EMBL" id="KN817530">
    <property type="protein sequence ID" value="KJA25799.1"/>
    <property type="molecule type" value="Genomic_DNA"/>
</dbReference>
<evidence type="ECO:0000313" key="2">
    <source>
        <dbReference type="EMBL" id="KJA25799.1"/>
    </source>
</evidence>
<dbReference type="Proteomes" id="UP000054270">
    <property type="component" value="Unassembled WGS sequence"/>
</dbReference>
<name>A0A0D2P4G0_HYPSF</name>
<organism evidence="2 3">
    <name type="scientific">Hypholoma sublateritium (strain FD-334 SS-4)</name>
    <dbReference type="NCBI Taxonomy" id="945553"/>
    <lineage>
        <taxon>Eukaryota</taxon>
        <taxon>Fungi</taxon>
        <taxon>Dikarya</taxon>
        <taxon>Basidiomycota</taxon>
        <taxon>Agaricomycotina</taxon>
        <taxon>Agaricomycetes</taxon>
        <taxon>Agaricomycetidae</taxon>
        <taxon>Agaricales</taxon>
        <taxon>Agaricineae</taxon>
        <taxon>Strophariaceae</taxon>
        <taxon>Hypholoma</taxon>
    </lineage>
</organism>
<dbReference type="OMA" id="RSTHQTI"/>
<dbReference type="OrthoDB" id="3068959at2759"/>
<keyword evidence="3" id="KW-1185">Reference proteome</keyword>
<proteinExistence type="predicted"/>
<feature type="compositionally biased region" description="Basic and acidic residues" evidence="1">
    <location>
        <begin position="54"/>
        <end position="66"/>
    </location>
</feature>